<proteinExistence type="predicted"/>
<protein>
    <submittedName>
        <fullName evidence="1">Uncharacterized protein</fullName>
    </submittedName>
</protein>
<dbReference type="Proteomes" id="UP000829354">
    <property type="component" value="Chromosome II"/>
</dbReference>
<name>A0AAE9ECF6_CAEBR</name>
<reference evidence="1 2" key="1">
    <citation type="submission" date="2022-04" db="EMBL/GenBank/DDBJ databases">
        <title>Chromosome-level reference genomes for two strains of Caenorhabditis briggsae: an improved platform for comparative genomics.</title>
        <authorList>
            <person name="Stevens L."/>
            <person name="Andersen E."/>
        </authorList>
    </citation>
    <scope>NUCLEOTIDE SEQUENCE [LARGE SCALE GENOMIC DNA]</scope>
    <source>
        <strain evidence="1">VX34</strain>
        <tissue evidence="1">Whole-organism</tissue>
    </source>
</reference>
<accession>A0AAE9ECF6</accession>
<sequence>MYEKQKNLATKGPGVHRTNVPDALSWVQDVQKELQIVLLAVTRSQGLLSMLGIDFLWSSWSFSFWSFWKRKLLPKGNSMQSVQCCNGIDFNTGNHRECHMSGGGRGSISPSAHYNTDGFASDL</sequence>
<organism evidence="1 2">
    <name type="scientific">Caenorhabditis briggsae</name>
    <dbReference type="NCBI Taxonomy" id="6238"/>
    <lineage>
        <taxon>Eukaryota</taxon>
        <taxon>Metazoa</taxon>
        <taxon>Ecdysozoa</taxon>
        <taxon>Nematoda</taxon>
        <taxon>Chromadorea</taxon>
        <taxon>Rhabditida</taxon>
        <taxon>Rhabditina</taxon>
        <taxon>Rhabditomorpha</taxon>
        <taxon>Rhabditoidea</taxon>
        <taxon>Rhabditidae</taxon>
        <taxon>Peloderinae</taxon>
        <taxon>Caenorhabditis</taxon>
    </lineage>
</organism>
<dbReference type="AlphaFoldDB" id="A0AAE9ECF6"/>
<gene>
    <name evidence="1" type="ORF">L5515_015707</name>
</gene>
<keyword evidence="2" id="KW-1185">Reference proteome</keyword>
<dbReference type="EMBL" id="CP092621">
    <property type="protein sequence ID" value="UMM20429.1"/>
    <property type="molecule type" value="Genomic_DNA"/>
</dbReference>
<evidence type="ECO:0000313" key="2">
    <source>
        <dbReference type="Proteomes" id="UP000829354"/>
    </source>
</evidence>
<evidence type="ECO:0000313" key="1">
    <source>
        <dbReference type="EMBL" id="UMM20429.1"/>
    </source>
</evidence>